<keyword evidence="9" id="KW-1185">Reference proteome</keyword>
<dbReference type="Pfam" id="PF06745">
    <property type="entry name" value="ATPase"/>
    <property type="match status" value="2"/>
</dbReference>
<dbReference type="InterPro" id="IPR051347">
    <property type="entry name" value="Circadian_clock_KaiC-rel"/>
</dbReference>
<dbReference type="PANTHER" id="PTHR42926:SF1">
    <property type="entry name" value="CIRCADIAN CLOCK OSCILLATOR PROTEIN KAIC 1"/>
    <property type="match status" value="1"/>
</dbReference>
<evidence type="ECO:0000313" key="8">
    <source>
        <dbReference type="EMBL" id="ADY59452.1"/>
    </source>
</evidence>
<feature type="domain" description="KaiC" evidence="7">
    <location>
        <begin position="279"/>
        <end position="524"/>
    </location>
</feature>
<dbReference type="SMART" id="SM00382">
    <property type="entry name" value="AAA"/>
    <property type="match status" value="2"/>
</dbReference>
<dbReference type="HOGENOM" id="CLU_023669_4_2_0"/>
<dbReference type="InterPro" id="IPR014774">
    <property type="entry name" value="KaiC-like_dom"/>
</dbReference>
<dbReference type="CDD" id="cd19488">
    <property type="entry name" value="KaiC-like_N"/>
    <property type="match status" value="1"/>
</dbReference>
<dbReference type="PANTHER" id="PTHR42926">
    <property type="match status" value="1"/>
</dbReference>
<dbReference type="SUPFAM" id="SSF52540">
    <property type="entry name" value="P-loop containing nucleoside triphosphate hydrolases"/>
    <property type="match status" value="2"/>
</dbReference>
<sequence length="529" mass="57968">MLNNFLLLQWGAVAAFNADNVFYIGVLRERDVVEEATTNRVSTGIPGLDNILRGGWVPGRLFLVDGAPGAGKTTLALQFLMDGVSQGEGALYITLAESADEMAAVARSHGWSLDGIEIYEMPSVHGGNGNNDAYTLFHPAEVELANAAQSIAQQVDRFGPKRVVIDSLSELRLIAQDPLRYRRQLLALKQFFARSGCTVLVLDDLSDDPSNRLLTIAHGVVRLEAVEMSFGPRRRRLEVLKMREVDFRGGFHDYEIRTGGLDVFPRLVAAEHHAEFDQSQISSGIDKLDRLLGGGVHCGTSTVITGPAGSGKTTLTSQYALAAAERGEKSSIFIFDERLGTFLSRADGLNMPIRKYVDSGMISVTQVDPAELSPGEFASKVQRAVESGSEVIVIDSLTGYLHSMPDERFLLLQMHELLTYLNQQGVTTMLVVAQAGLTVLQMETPIDLSYLVDTVLLLKYYEKESEIRRLISVFKKRPGAHERISRELLIGPTRFDIGEQVSGLSNVLGAIPNYQAKPSRKARDASTNS</sequence>
<dbReference type="RefSeq" id="WP_013628179.1">
    <property type="nucleotide sequence ID" value="NC_015174.1"/>
</dbReference>
<keyword evidence="3 8" id="KW-0808">Transferase</keyword>
<evidence type="ECO:0000256" key="6">
    <source>
        <dbReference type="ARBA" id="ARBA00022801"/>
    </source>
</evidence>
<dbReference type="STRING" id="756272.Plabr_1842"/>
<dbReference type="EC" id="2.7.11.1" evidence="1"/>
<keyword evidence="6" id="KW-0378">Hydrolase</keyword>
<evidence type="ECO:0000256" key="4">
    <source>
        <dbReference type="ARBA" id="ARBA00022737"/>
    </source>
</evidence>
<proteinExistence type="predicted"/>
<gene>
    <name evidence="8" type="ordered locus">Plabr_1842</name>
</gene>
<keyword evidence="5" id="KW-0418">Kinase</keyword>
<dbReference type="Gene3D" id="3.40.50.300">
    <property type="entry name" value="P-loop containing nucleotide triphosphate hydrolases"/>
    <property type="match status" value="2"/>
</dbReference>
<evidence type="ECO:0000256" key="2">
    <source>
        <dbReference type="ARBA" id="ARBA00022553"/>
    </source>
</evidence>
<feature type="domain" description="KaiC" evidence="7">
    <location>
        <begin position="39"/>
        <end position="277"/>
    </location>
</feature>
<dbReference type="Proteomes" id="UP000006860">
    <property type="component" value="Chromosome"/>
</dbReference>
<evidence type="ECO:0000256" key="3">
    <source>
        <dbReference type="ARBA" id="ARBA00022679"/>
    </source>
</evidence>
<dbReference type="InterPro" id="IPR003593">
    <property type="entry name" value="AAA+_ATPase"/>
</dbReference>
<keyword evidence="2" id="KW-0597">Phosphoprotein</keyword>
<evidence type="ECO:0000259" key="7">
    <source>
        <dbReference type="PROSITE" id="PS51146"/>
    </source>
</evidence>
<dbReference type="AlphaFoldDB" id="F0SGB0"/>
<dbReference type="EMBL" id="CP002546">
    <property type="protein sequence ID" value="ADY59452.1"/>
    <property type="molecule type" value="Genomic_DNA"/>
</dbReference>
<accession>F0SGB0</accession>
<organism evidence="8 9">
    <name type="scientific">Rubinisphaera brasiliensis (strain ATCC 49424 / DSM 5305 / JCM 21570 / IAM 15109 / NBRC 103401 / IFAM 1448)</name>
    <name type="common">Planctomyces brasiliensis</name>
    <dbReference type="NCBI Taxonomy" id="756272"/>
    <lineage>
        <taxon>Bacteria</taxon>
        <taxon>Pseudomonadati</taxon>
        <taxon>Planctomycetota</taxon>
        <taxon>Planctomycetia</taxon>
        <taxon>Planctomycetales</taxon>
        <taxon>Planctomycetaceae</taxon>
        <taxon>Rubinisphaera</taxon>
    </lineage>
</organism>
<dbReference type="PRINTS" id="PR01874">
    <property type="entry name" value="DNAREPAIRADA"/>
</dbReference>
<reference evidence="9" key="1">
    <citation type="submission" date="2011-02" db="EMBL/GenBank/DDBJ databases">
        <title>The complete genome of Planctomyces brasiliensis DSM 5305.</title>
        <authorList>
            <person name="Lucas S."/>
            <person name="Copeland A."/>
            <person name="Lapidus A."/>
            <person name="Bruce D."/>
            <person name="Goodwin L."/>
            <person name="Pitluck S."/>
            <person name="Kyrpides N."/>
            <person name="Mavromatis K."/>
            <person name="Pagani I."/>
            <person name="Ivanova N."/>
            <person name="Ovchinnikova G."/>
            <person name="Lu M."/>
            <person name="Detter J.C."/>
            <person name="Han C."/>
            <person name="Land M."/>
            <person name="Hauser L."/>
            <person name="Markowitz V."/>
            <person name="Cheng J.-F."/>
            <person name="Hugenholtz P."/>
            <person name="Woyke T."/>
            <person name="Wu D."/>
            <person name="Tindall B."/>
            <person name="Pomrenke H.G."/>
            <person name="Brambilla E."/>
            <person name="Klenk H.-P."/>
            <person name="Eisen J.A."/>
        </authorList>
    </citation>
    <scope>NUCLEOTIDE SEQUENCE [LARGE SCALE GENOMIC DNA]</scope>
    <source>
        <strain evidence="9">ATCC 49424 / DSM 5305 / JCM 21570 / NBRC 103401 / IFAM 1448</strain>
    </source>
</reference>
<dbReference type="PIRSF" id="PIRSF039117">
    <property type="entry name" value="KaiC"/>
    <property type="match status" value="1"/>
</dbReference>
<name>F0SGB0_RUBBR</name>
<dbReference type="KEGG" id="pbs:Plabr_1842"/>
<dbReference type="GO" id="GO:0004674">
    <property type="term" value="F:protein serine/threonine kinase activity"/>
    <property type="evidence" value="ECO:0007669"/>
    <property type="project" value="UniProtKB-EC"/>
</dbReference>
<evidence type="ECO:0000256" key="5">
    <source>
        <dbReference type="ARBA" id="ARBA00022777"/>
    </source>
</evidence>
<dbReference type="InterPro" id="IPR030665">
    <property type="entry name" value="KaiC"/>
</dbReference>
<dbReference type="InterPro" id="IPR010624">
    <property type="entry name" value="KaiC_dom"/>
</dbReference>
<dbReference type="InterPro" id="IPR027417">
    <property type="entry name" value="P-loop_NTPase"/>
</dbReference>
<dbReference type="GO" id="GO:0016787">
    <property type="term" value="F:hydrolase activity"/>
    <property type="evidence" value="ECO:0007669"/>
    <property type="project" value="UniProtKB-KW"/>
</dbReference>
<keyword evidence="4" id="KW-0677">Repeat</keyword>
<evidence type="ECO:0000313" key="9">
    <source>
        <dbReference type="Proteomes" id="UP000006860"/>
    </source>
</evidence>
<protein>
    <recommendedName>
        <fullName evidence="1">non-specific serine/threonine protein kinase</fullName>
        <ecNumber evidence="1">2.7.11.1</ecNumber>
    </recommendedName>
</protein>
<dbReference type="eggNOG" id="COG0467">
    <property type="taxonomic scope" value="Bacteria"/>
</dbReference>
<dbReference type="PROSITE" id="PS51146">
    <property type="entry name" value="KAIC"/>
    <property type="match status" value="2"/>
</dbReference>
<evidence type="ECO:0000256" key="1">
    <source>
        <dbReference type="ARBA" id="ARBA00012513"/>
    </source>
</evidence>
<dbReference type="GO" id="GO:0005524">
    <property type="term" value="F:ATP binding"/>
    <property type="evidence" value="ECO:0007669"/>
    <property type="project" value="InterPro"/>
</dbReference>